<evidence type="ECO:0000313" key="3">
    <source>
        <dbReference type="EMBL" id="NYT49634.1"/>
    </source>
</evidence>
<evidence type="ECO:0000256" key="2">
    <source>
        <dbReference type="SAM" id="SignalP"/>
    </source>
</evidence>
<dbReference type="RefSeq" id="WP_180154950.1">
    <property type="nucleotide sequence ID" value="NZ_JACCEM010000005.1"/>
</dbReference>
<keyword evidence="2" id="KW-0732">Signal</keyword>
<dbReference type="PANTHER" id="PTHR42928:SF5">
    <property type="entry name" value="BLR1237 PROTEIN"/>
    <property type="match status" value="1"/>
</dbReference>
<evidence type="ECO:0000313" key="4">
    <source>
        <dbReference type="Proteomes" id="UP000559809"/>
    </source>
</evidence>
<dbReference type="EMBL" id="JACCEM010000005">
    <property type="protein sequence ID" value="NYT49634.1"/>
    <property type="molecule type" value="Genomic_DNA"/>
</dbReference>
<dbReference type="Gene3D" id="3.40.190.150">
    <property type="entry name" value="Bordetella uptake gene, domain 1"/>
    <property type="match status" value="1"/>
</dbReference>
<feature type="chain" id="PRO_5032824925" evidence="2">
    <location>
        <begin position="23"/>
        <end position="323"/>
    </location>
</feature>
<dbReference type="Gene3D" id="3.40.190.10">
    <property type="entry name" value="Periplasmic binding protein-like II"/>
    <property type="match status" value="1"/>
</dbReference>
<keyword evidence="4" id="KW-1185">Reference proteome</keyword>
<organism evidence="3 4">
    <name type="scientific">Parapusillimonas granuli</name>
    <dbReference type="NCBI Taxonomy" id="380911"/>
    <lineage>
        <taxon>Bacteria</taxon>
        <taxon>Pseudomonadati</taxon>
        <taxon>Pseudomonadota</taxon>
        <taxon>Betaproteobacteria</taxon>
        <taxon>Burkholderiales</taxon>
        <taxon>Alcaligenaceae</taxon>
        <taxon>Parapusillimonas</taxon>
    </lineage>
</organism>
<gene>
    <name evidence="3" type="ORF">H0A72_09995</name>
</gene>
<dbReference type="SUPFAM" id="SSF53850">
    <property type="entry name" value="Periplasmic binding protein-like II"/>
    <property type="match status" value="1"/>
</dbReference>
<feature type="signal peptide" evidence="2">
    <location>
        <begin position="1"/>
        <end position="22"/>
    </location>
</feature>
<protein>
    <submittedName>
        <fullName evidence="3">Tripartite tricarboxylate transporter substrate binding protein</fullName>
    </submittedName>
</protein>
<reference evidence="3 4" key="1">
    <citation type="submission" date="2020-07" db="EMBL/GenBank/DDBJ databases">
        <title>Taxonomic revisions and descriptions of new bacterial species based on genomic comparisons in the high-G+C-content subgroup of the family Alcaligenaceae.</title>
        <authorList>
            <person name="Szabo A."/>
            <person name="Felfoldi T."/>
        </authorList>
    </citation>
    <scope>NUCLEOTIDE SEQUENCE [LARGE SCALE GENOMIC DNA]</scope>
    <source>
        <strain evidence="3 4">LMG 24012</strain>
    </source>
</reference>
<dbReference type="PANTHER" id="PTHR42928">
    <property type="entry name" value="TRICARBOXYLATE-BINDING PROTEIN"/>
    <property type="match status" value="1"/>
</dbReference>
<dbReference type="InterPro" id="IPR042100">
    <property type="entry name" value="Bug_dom1"/>
</dbReference>
<accession>A0A853FUK1</accession>
<name>A0A853FUK1_9BURK</name>
<comment type="caution">
    <text evidence="3">The sequence shown here is derived from an EMBL/GenBank/DDBJ whole genome shotgun (WGS) entry which is preliminary data.</text>
</comment>
<dbReference type="CDD" id="cd07012">
    <property type="entry name" value="PBP2_Bug_TTT"/>
    <property type="match status" value="1"/>
</dbReference>
<proteinExistence type="inferred from homology"/>
<dbReference type="Proteomes" id="UP000559809">
    <property type="component" value="Unassembled WGS sequence"/>
</dbReference>
<dbReference type="PIRSF" id="PIRSF017082">
    <property type="entry name" value="YflP"/>
    <property type="match status" value="1"/>
</dbReference>
<comment type="similarity">
    <text evidence="1">Belongs to the UPF0065 (bug) family.</text>
</comment>
<dbReference type="Pfam" id="PF03401">
    <property type="entry name" value="TctC"/>
    <property type="match status" value="1"/>
</dbReference>
<dbReference type="InterPro" id="IPR005064">
    <property type="entry name" value="BUG"/>
</dbReference>
<sequence length="323" mass="33924">MKKKLSLLLGALLISTTTLTMAQADKPISIIVTVPPGGSSDALARVAANTLSEKIKRPVVVENVTGAGGLVGMQRFLRTRNDGNTLLFINQALVIIPHLQQNSTYDPIKDFQPLGIVASVPMMLSVSNGFKAQDVKSLISTMKEKPGEINFGSGGPGTTAHFAEALFVNLADAKAELVQYRGSGPALVDLMAGTIDAVIDQTVTMASLHADKRVRALAVTGDKRVDQAPDVPTFTEAGLPSFDLEIWNGLFAAAGTPPDALAELNQAIASVVTDPGFIEKIKGFGGTVPQGDKQGPEALKQLVIKDAQRVKDLSAQGAFGAQK</sequence>
<evidence type="ECO:0000256" key="1">
    <source>
        <dbReference type="ARBA" id="ARBA00006987"/>
    </source>
</evidence>
<dbReference type="AlphaFoldDB" id="A0A853FUK1"/>